<dbReference type="InterPro" id="IPR031680">
    <property type="entry name" value="Hepar_II_III_N"/>
</dbReference>
<organism evidence="7 8">
    <name type="scientific">Clostridium moniliforme</name>
    <dbReference type="NCBI Taxonomy" id="39489"/>
    <lineage>
        <taxon>Bacteria</taxon>
        <taxon>Bacillati</taxon>
        <taxon>Bacillota</taxon>
        <taxon>Clostridia</taxon>
        <taxon>Eubacteriales</taxon>
        <taxon>Clostridiaceae</taxon>
        <taxon>Clostridium</taxon>
    </lineage>
</organism>
<evidence type="ECO:0000256" key="4">
    <source>
        <dbReference type="ARBA" id="ARBA00023239"/>
    </source>
</evidence>
<keyword evidence="4" id="KW-0456">Lyase</keyword>
<evidence type="ECO:0000256" key="1">
    <source>
        <dbReference type="ARBA" id="ARBA00004418"/>
    </source>
</evidence>
<proteinExistence type="predicted"/>
<evidence type="ECO:0000313" key="8">
    <source>
        <dbReference type="Proteomes" id="UP000783390"/>
    </source>
</evidence>
<keyword evidence="3" id="KW-0574">Periplasm</keyword>
<evidence type="ECO:0000259" key="5">
    <source>
        <dbReference type="Pfam" id="PF07940"/>
    </source>
</evidence>
<evidence type="ECO:0000256" key="2">
    <source>
        <dbReference type="ARBA" id="ARBA00022729"/>
    </source>
</evidence>
<protein>
    <recommendedName>
        <fullName evidence="9">Heparin-sulfate lyase N-terminal domain-containing protein</fullName>
    </recommendedName>
</protein>
<keyword evidence="2" id="KW-0732">Signal</keyword>
<dbReference type="SUPFAM" id="SSF48230">
    <property type="entry name" value="Chondroitin AC/alginate lyase"/>
    <property type="match status" value="1"/>
</dbReference>
<keyword evidence="8" id="KW-1185">Reference proteome</keyword>
<dbReference type="Pfam" id="PF16889">
    <property type="entry name" value="Hepar_II_III_N"/>
    <property type="match status" value="1"/>
</dbReference>
<evidence type="ECO:0000256" key="3">
    <source>
        <dbReference type="ARBA" id="ARBA00022764"/>
    </source>
</evidence>
<dbReference type="InterPro" id="IPR012480">
    <property type="entry name" value="Hepar_II_III_C"/>
</dbReference>
<dbReference type="Gene3D" id="2.70.98.70">
    <property type="match status" value="1"/>
</dbReference>
<feature type="domain" description="Heparin-sulfate lyase N-terminal" evidence="6">
    <location>
        <begin position="37"/>
        <end position="306"/>
    </location>
</feature>
<accession>A0ABS4F070</accession>
<name>A0ABS4F070_9CLOT</name>
<reference evidence="7 8" key="1">
    <citation type="submission" date="2021-03" db="EMBL/GenBank/DDBJ databases">
        <title>Genomic Encyclopedia of Type Strains, Phase IV (KMG-IV): sequencing the most valuable type-strain genomes for metagenomic binning, comparative biology and taxonomic classification.</title>
        <authorList>
            <person name="Goeker M."/>
        </authorList>
    </citation>
    <scope>NUCLEOTIDE SEQUENCE [LARGE SCALE GENOMIC DNA]</scope>
    <source>
        <strain evidence="7 8">DSM 3984</strain>
    </source>
</reference>
<dbReference type="EMBL" id="JAGGJZ010000003">
    <property type="protein sequence ID" value="MBP1889641.1"/>
    <property type="molecule type" value="Genomic_DNA"/>
</dbReference>
<dbReference type="InterPro" id="IPR008929">
    <property type="entry name" value="Chondroitin_lyas"/>
</dbReference>
<evidence type="ECO:0008006" key="9">
    <source>
        <dbReference type="Google" id="ProtNLM"/>
    </source>
</evidence>
<evidence type="ECO:0000313" key="7">
    <source>
        <dbReference type="EMBL" id="MBP1889641.1"/>
    </source>
</evidence>
<dbReference type="PANTHER" id="PTHR39210">
    <property type="entry name" value="HEPARIN-SULFATE LYASE"/>
    <property type="match status" value="1"/>
</dbReference>
<sequence length="667" mass="78569">MRKYGDEIRILKDRVENYFNEYDKKFVIDYIEKNTKREYEKKLIGANLLLNNSFVFDNTWDMEQCNIPYRIDPFNWNYTPNGDNEWIFMLNRHEYLNKLLMAYYIEKDEKYIEKLKWFIFNWIDNNEITIKGGNTIRTIDTGIRCLAWIELLIHLISENKLSDDEILKIVLSIKEQVKYLKDAYIGKYTLSNWGVLQTTSIVAIYLWLDEFFEDKELKKWAESELYTQIEMQVFDDGSHWEQSLMYHVEVINCSMKLINYSQKLNSKLDEDFNKKINSMIEYLMYSKAPNSSQEAQGDSDVTDVRDVIVKGAVLFNNELLKGAAFKDMDLMSIWSLGKKGYEKFNRINKREPEEINKIFKDSGNIYLRDSFNENSNFTYLQNGTLGSSHGHVDLGHISIHHNGKSYIVDCGRYTYVEEDPLREYLKSYKAHNVCVIDRDPHGVPNKSWSYHSYGDVMKNYFESKDGISYVEMPYTSTLKDGTPYLINRKVLYINKGIWLIVNDVKCSGNHILESIYNLDNKVNVSINEKEVSLDNNGDILKLYSKEIFERKNGLISKCYNEITNNSKIVKKIKFNNFNVNYDIIINSPIKIKSGQIHQFNNLEKIDEDLVIVKEFVISDNEEYIVIVFNKETYKGGKIYYYKDVPIYGKVVVLHKIGETYTRIRMKS</sequence>
<feature type="domain" description="Heparinase II/III-like C-terminal" evidence="5">
    <location>
        <begin position="359"/>
        <end position="560"/>
    </location>
</feature>
<gene>
    <name evidence="7" type="ORF">J2Z53_001224</name>
</gene>
<comment type="subcellular location">
    <subcellularLocation>
        <location evidence="1">Periplasm</location>
    </subcellularLocation>
</comment>
<comment type="caution">
    <text evidence="7">The sequence shown here is derived from an EMBL/GenBank/DDBJ whole genome shotgun (WGS) entry which is preliminary data.</text>
</comment>
<dbReference type="Gene3D" id="1.50.10.100">
    <property type="entry name" value="Chondroitin AC/alginate lyase"/>
    <property type="match status" value="1"/>
</dbReference>
<dbReference type="Pfam" id="PF07940">
    <property type="entry name" value="Hepar_II_III_C"/>
    <property type="match status" value="1"/>
</dbReference>
<evidence type="ECO:0000259" key="6">
    <source>
        <dbReference type="Pfam" id="PF16889"/>
    </source>
</evidence>
<dbReference type="RefSeq" id="WP_209796472.1">
    <property type="nucleotide sequence ID" value="NZ_JAGGJZ010000003.1"/>
</dbReference>
<dbReference type="PANTHER" id="PTHR39210:SF1">
    <property type="entry name" value="HEPARIN-SULFATE LYASE"/>
    <property type="match status" value="1"/>
</dbReference>
<dbReference type="Proteomes" id="UP000783390">
    <property type="component" value="Unassembled WGS sequence"/>
</dbReference>